<comment type="caution">
    <text evidence="1">The sequence shown here is derived from an EMBL/GenBank/DDBJ whole genome shotgun (WGS) entry which is preliminary data.</text>
</comment>
<keyword evidence="2" id="KW-1185">Reference proteome</keyword>
<gene>
    <name evidence="1" type="ORF">QFC24_002830</name>
</gene>
<reference evidence="1" key="1">
    <citation type="submission" date="2023-04" db="EMBL/GenBank/DDBJ databases">
        <title>Draft Genome sequencing of Naganishia species isolated from polar environments using Oxford Nanopore Technology.</title>
        <authorList>
            <person name="Leo P."/>
            <person name="Venkateswaran K."/>
        </authorList>
    </citation>
    <scope>NUCLEOTIDE SEQUENCE</scope>
    <source>
        <strain evidence="1">DBVPG 5303</strain>
    </source>
</reference>
<protein>
    <submittedName>
        <fullName evidence="1">Uncharacterized protein</fullName>
    </submittedName>
</protein>
<dbReference type="Proteomes" id="UP001234202">
    <property type="component" value="Unassembled WGS sequence"/>
</dbReference>
<evidence type="ECO:0000313" key="2">
    <source>
        <dbReference type="Proteomes" id="UP001234202"/>
    </source>
</evidence>
<organism evidence="1 2">
    <name type="scientific">Naganishia onofrii</name>
    <dbReference type="NCBI Taxonomy" id="1851511"/>
    <lineage>
        <taxon>Eukaryota</taxon>
        <taxon>Fungi</taxon>
        <taxon>Dikarya</taxon>
        <taxon>Basidiomycota</taxon>
        <taxon>Agaricomycotina</taxon>
        <taxon>Tremellomycetes</taxon>
        <taxon>Filobasidiales</taxon>
        <taxon>Filobasidiaceae</taxon>
        <taxon>Naganishia</taxon>
    </lineage>
</organism>
<sequence length="416" mass="46121">MRQKGNSKALWPLLILVNYYLLPTVIGTTYGFPNDNHDHLAYYDEDGNPVSSTTSAAPPAGFTNVMCGCRRGGFPTSTTSPYSATTMYIADSATIISNHPSPSSSPSLSPTAAVHNVLEKAAGIPRNASHLLQPYDDAELPPVDFQHRGLLHIVSRPADPFINIFRHGDSPNNTNNPSGSNQTFKTDTLRASSTMELEPSTVEHDRFLTGKMSSAQMRRHIMLSPNASPVATVAYLVYGYSLDCALTRFPHDWSPNNDLPLPNITEWHETIAEMQRQNVKKQSETLLSAKARVATDAEREIYIHQGRVLQSGINHVEAQKTELDARENDLDAREKKIAGKEKKLDGQLLSAAIKLLNADKVGKQADKIMQKTRKRYRDSMMSDLSKQHRTETTDPCSVRIPSYLPHAADTYPFPTH</sequence>
<accession>A0ACC2XPF0</accession>
<dbReference type="EMBL" id="JASBWV010000008">
    <property type="protein sequence ID" value="KAJ9124901.1"/>
    <property type="molecule type" value="Genomic_DNA"/>
</dbReference>
<evidence type="ECO:0000313" key="1">
    <source>
        <dbReference type="EMBL" id="KAJ9124901.1"/>
    </source>
</evidence>
<name>A0ACC2XPF0_9TREE</name>
<proteinExistence type="predicted"/>